<gene>
    <name evidence="1" type="ORF">PR048_029795</name>
</gene>
<organism evidence="1 2">
    <name type="scientific">Dryococelus australis</name>
    <dbReference type="NCBI Taxonomy" id="614101"/>
    <lineage>
        <taxon>Eukaryota</taxon>
        <taxon>Metazoa</taxon>
        <taxon>Ecdysozoa</taxon>
        <taxon>Arthropoda</taxon>
        <taxon>Hexapoda</taxon>
        <taxon>Insecta</taxon>
        <taxon>Pterygota</taxon>
        <taxon>Neoptera</taxon>
        <taxon>Polyneoptera</taxon>
        <taxon>Phasmatodea</taxon>
        <taxon>Verophasmatodea</taxon>
        <taxon>Anareolatae</taxon>
        <taxon>Phasmatidae</taxon>
        <taxon>Eurycanthinae</taxon>
        <taxon>Dryococelus</taxon>
    </lineage>
</organism>
<dbReference type="EMBL" id="JARBHB010000014">
    <property type="protein sequence ID" value="KAJ8868279.1"/>
    <property type="molecule type" value="Genomic_DNA"/>
</dbReference>
<name>A0ABQ9G745_9NEOP</name>
<dbReference type="PANTHER" id="PTHR45913:SF19">
    <property type="entry name" value="LOW QUALITY PROTEIN: ZINC FINGER BED DOMAIN-CONTAINING PROTEIN 5-LIKE"/>
    <property type="match status" value="1"/>
</dbReference>
<reference evidence="1 2" key="1">
    <citation type="submission" date="2023-02" db="EMBL/GenBank/DDBJ databases">
        <title>LHISI_Scaffold_Assembly.</title>
        <authorList>
            <person name="Stuart O.P."/>
            <person name="Cleave R."/>
            <person name="Magrath M.J.L."/>
            <person name="Mikheyev A.S."/>
        </authorList>
    </citation>
    <scope>NUCLEOTIDE SEQUENCE [LARGE SCALE GENOMIC DNA]</scope>
    <source>
        <strain evidence="1">Daus_M_001</strain>
        <tissue evidence="1">Leg muscle</tissue>
    </source>
</reference>
<accession>A0ABQ9G745</accession>
<dbReference type="Proteomes" id="UP001159363">
    <property type="component" value="Chromosome 13"/>
</dbReference>
<feature type="non-terminal residue" evidence="1">
    <location>
        <position position="217"/>
    </location>
</feature>
<keyword evidence="2" id="KW-1185">Reference proteome</keyword>
<sequence>MHLINPSGLISVRSVNVELPDGQCIICNKIIYNSSSAPAKLKRHLETNHPQLKEKNITHHAGVVILQKHAKTDNENVTEAWFLLSYRIAHAGKLHTIAEDLIKSFCCILGEDVVKTVSAVQYSDNTVSNRIHKISDYKEDKLIKGLKISTDVAGLAVLIVIVKYVFEESIKEDLLLCMPLDANATGEEMFKIINCYILNHNVDWNKCVVCSNVTAAM</sequence>
<protein>
    <recommendedName>
        <fullName evidence="3">BED-type domain-containing protein</fullName>
    </recommendedName>
</protein>
<dbReference type="PANTHER" id="PTHR45913">
    <property type="entry name" value="EPM2A-INTERACTING PROTEIN 1"/>
    <property type="match status" value="1"/>
</dbReference>
<comment type="caution">
    <text evidence="1">The sequence shown here is derived from an EMBL/GenBank/DDBJ whole genome shotgun (WGS) entry which is preliminary data.</text>
</comment>
<evidence type="ECO:0008006" key="3">
    <source>
        <dbReference type="Google" id="ProtNLM"/>
    </source>
</evidence>
<evidence type="ECO:0000313" key="2">
    <source>
        <dbReference type="Proteomes" id="UP001159363"/>
    </source>
</evidence>
<proteinExistence type="predicted"/>
<evidence type="ECO:0000313" key="1">
    <source>
        <dbReference type="EMBL" id="KAJ8868279.1"/>
    </source>
</evidence>